<dbReference type="AlphaFoldDB" id="Q22NZ7"/>
<keyword evidence="1" id="KW-0812">Transmembrane</keyword>
<dbReference type="GO" id="GO:0007155">
    <property type="term" value="P:cell adhesion"/>
    <property type="evidence" value="ECO:0007669"/>
    <property type="project" value="InterPro"/>
</dbReference>
<dbReference type="EMBL" id="GG662856">
    <property type="protein sequence ID" value="EAR87014.2"/>
    <property type="molecule type" value="Genomic_DNA"/>
</dbReference>
<proteinExistence type="predicted"/>
<organism evidence="3 4">
    <name type="scientific">Tetrahymena thermophila (strain SB210)</name>
    <dbReference type="NCBI Taxonomy" id="312017"/>
    <lineage>
        <taxon>Eukaryota</taxon>
        <taxon>Sar</taxon>
        <taxon>Alveolata</taxon>
        <taxon>Ciliophora</taxon>
        <taxon>Intramacronucleata</taxon>
        <taxon>Oligohymenophorea</taxon>
        <taxon>Hymenostomatida</taxon>
        <taxon>Tetrahymenina</taxon>
        <taxon>Tetrahymenidae</taxon>
        <taxon>Tetrahymena</taxon>
    </lineage>
</organism>
<dbReference type="InParanoid" id="Q22NZ7"/>
<feature type="transmembrane region" description="Helical" evidence="1">
    <location>
        <begin position="1118"/>
        <end position="1142"/>
    </location>
</feature>
<gene>
    <name evidence="3" type="ORF">TTHERM_00417960</name>
</gene>
<dbReference type="SUPFAM" id="SSF141086">
    <property type="entry name" value="Agglutinin HPA-like"/>
    <property type="match status" value="1"/>
</dbReference>
<reference evidence="4" key="1">
    <citation type="journal article" date="2006" name="PLoS Biol.">
        <title>Macronuclear genome sequence of the ciliate Tetrahymena thermophila, a model eukaryote.</title>
        <authorList>
            <person name="Eisen J.A."/>
            <person name="Coyne R.S."/>
            <person name="Wu M."/>
            <person name="Wu D."/>
            <person name="Thiagarajan M."/>
            <person name="Wortman J.R."/>
            <person name="Badger J.H."/>
            <person name="Ren Q."/>
            <person name="Amedeo P."/>
            <person name="Jones K.M."/>
            <person name="Tallon L.J."/>
            <person name="Delcher A.L."/>
            <person name="Salzberg S.L."/>
            <person name="Silva J.C."/>
            <person name="Haas B.J."/>
            <person name="Majoros W.H."/>
            <person name="Farzad M."/>
            <person name="Carlton J.M."/>
            <person name="Smith R.K. Jr."/>
            <person name="Garg J."/>
            <person name="Pearlman R.E."/>
            <person name="Karrer K.M."/>
            <person name="Sun L."/>
            <person name="Manning G."/>
            <person name="Elde N.C."/>
            <person name="Turkewitz A.P."/>
            <person name="Asai D.J."/>
            <person name="Wilkes D.E."/>
            <person name="Wang Y."/>
            <person name="Cai H."/>
            <person name="Collins K."/>
            <person name="Stewart B.A."/>
            <person name="Lee S.R."/>
            <person name="Wilamowska K."/>
            <person name="Weinberg Z."/>
            <person name="Ruzzo W.L."/>
            <person name="Wloga D."/>
            <person name="Gaertig J."/>
            <person name="Frankel J."/>
            <person name="Tsao C.-C."/>
            <person name="Gorovsky M.A."/>
            <person name="Keeling P.J."/>
            <person name="Waller R.F."/>
            <person name="Patron N.J."/>
            <person name="Cherry J.M."/>
            <person name="Stover N.A."/>
            <person name="Krieger C.J."/>
            <person name="del Toro C."/>
            <person name="Ryder H.F."/>
            <person name="Williamson S.C."/>
            <person name="Barbeau R.A."/>
            <person name="Hamilton E.P."/>
            <person name="Orias E."/>
        </authorList>
    </citation>
    <scope>NUCLEOTIDE SEQUENCE [LARGE SCALE GENOMIC DNA]</scope>
    <source>
        <strain evidence="4">SB210</strain>
    </source>
</reference>
<dbReference type="SUPFAM" id="SSF57184">
    <property type="entry name" value="Growth factor receptor domain"/>
    <property type="match status" value="2"/>
</dbReference>
<feature type="transmembrane region" description="Helical" evidence="1">
    <location>
        <begin position="1086"/>
        <end position="1106"/>
    </location>
</feature>
<evidence type="ECO:0000313" key="4">
    <source>
        <dbReference type="Proteomes" id="UP000009168"/>
    </source>
</evidence>
<evidence type="ECO:0000259" key="2">
    <source>
        <dbReference type="Pfam" id="PF09458"/>
    </source>
</evidence>
<keyword evidence="1" id="KW-1133">Transmembrane helix</keyword>
<feature type="transmembrane region" description="Helical" evidence="1">
    <location>
        <begin position="1032"/>
        <end position="1050"/>
    </location>
</feature>
<evidence type="ECO:0000256" key="1">
    <source>
        <dbReference type="SAM" id="Phobius"/>
    </source>
</evidence>
<feature type="transmembrane region" description="Helical" evidence="1">
    <location>
        <begin position="848"/>
        <end position="871"/>
    </location>
</feature>
<dbReference type="Gene3D" id="2.10.220.10">
    <property type="entry name" value="Hormone Receptor, Insulin-like Growth Factor Receptor 1, Chain A, domain 2"/>
    <property type="match status" value="3"/>
</dbReference>
<dbReference type="OrthoDB" id="10257656at2759"/>
<feature type="transmembrane region" description="Helical" evidence="1">
    <location>
        <begin position="1056"/>
        <end position="1074"/>
    </location>
</feature>
<sequence length="1205" mass="137782">MKFKEIQKAIFKCFIFIACHFIEKLHSQYVSSDQVFINDVELVSYSNPLVLSSTQQSDIITVYFNVNFQNTPKIIVGYKYIDYDHNSNQKSFEMVVSNINTNSFQLQFIKYQDTKVYRIIATYVAIDSNYAYQNQVTLNFQPWPSNNQVTVSTQFSNQSIDVSKVQRKAFGFIQGIISNTNLGNIQVQNIQMTVQVSTNTIDVTAIQNDSQQCITQIKVNYLEFYVNITNPYYDLKIIVDSTYLVNKSYNIGVYPSQATLDFNNNADIQGVVIALTSYNVPLTTYSARLNMTLVSYTASNKILNYQYQTWVDTVIYSFGSTIAVFKMIDCSSNTNNPVNHSANQQCVSQCPQGFSLKKRDASQGFSYCQINSCSVAKCQLCNSNGGCILCSPQMYLFNYQCYASQPPQTYCDNQLNCYSCLPQCKSCNNSSSCTSCFNQYQFNGICYDKKPNNTYCDQNQVCTKCQDSSCSNCDSQNVCISCNQQNPYYFQNKCYPAQQDYTYCDSSNICFSCNPLCLYCSGPNSNQCIQSCSNGFVLINNKCQCLQAGFGYDPVNQNCVQCKQNLCADCYGDYTQCQQCQPGSAFNPSNNQCECSDPLYYFDIFFQKCKKSSVANCKVSSKTIDQCIQCNDGYFLNKSSGQCTYCTNKTFTDNQNICRLQCRQNCLVCINATDCIQEEGANNSNQNNNNNNSNNNNGNNGSSGQVKNCHYSCDKCSQSNSPNSCLTCASPSTRVYNPQSFQCLCKVSYIDDGNADCQELVDLDSSIFNSYQVAFYISFALQSIFVLGINSTNYQHILIIQQYIYLLTFFPSFNKNLQFYQLISLFRYLSIFTLFENIQLISKASYSLNLLIIFTSVLAVSVLIAYTFHFARFSFAYASYFKWNLIFLSSRIISLFSFVLIFNVFLKQQQYTDSLTLTVVLIYLFFYFIKTILHIKGIMNENNQLQENCNASGQLDNSTNLKKNINLKSALEVSMEKPQSTPVQNQQNVEIEMIQNFTQQQALIQSRNKKKFISPYQTLFCELDLEIKFSKYFWLIVEIKNIIVGFIIGYFGDNIWAYYILPAISFINIIIHSFNKTQTDSKKRNLVFFIESIVLIILSFFCFYISLENQQSDQSKIIILIISCCIFIISISIIIFHIAIILDYLKDKLDSKNTNKLHIQNQTNHPQCNMRMQNYFTKDQINAILDQPSYFSNSTSSRKKRRNNF</sequence>
<keyword evidence="1" id="KW-0472">Membrane</keyword>
<dbReference type="Proteomes" id="UP000009168">
    <property type="component" value="Unassembled WGS sequence"/>
</dbReference>
<name>Q22NZ7_TETTS</name>
<dbReference type="InterPro" id="IPR019019">
    <property type="entry name" value="H-type_lectin_domain"/>
</dbReference>
<dbReference type="eggNOG" id="KOG3525">
    <property type="taxonomic scope" value="Eukaryota"/>
</dbReference>
<dbReference type="KEGG" id="tet:TTHERM_00417960"/>
<dbReference type="GO" id="GO:0030246">
    <property type="term" value="F:carbohydrate binding"/>
    <property type="evidence" value="ECO:0007669"/>
    <property type="project" value="InterPro"/>
</dbReference>
<dbReference type="InterPro" id="IPR009030">
    <property type="entry name" value="Growth_fac_rcpt_cys_sf"/>
</dbReference>
<feature type="domain" description="H-type lectin" evidence="2">
    <location>
        <begin position="60"/>
        <end position="126"/>
    </location>
</feature>
<keyword evidence="4" id="KW-1185">Reference proteome</keyword>
<accession>Q22NZ7</accession>
<dbReference type="HOGENOM" id="CLU_274466_0_0_1"/>
<dbReference type="InterPro" id="IPR006212">
    <property type="entry name" value="Furin_repeat"/>
</dbReference>
<dbReference type="GeneID" id="7834945"/>
<evidence type="ECO:0000313" key="3">
    <source>
        <dbReference type="EMBL" id="EAR87014.2"/>
    </source>
</evidence>
<dbReference type="RefSeq" id="XP_001007259.2">
    <property type="nucleotide sequence ID" value="XM_001007259.2"/>
</dbReference>
<protein>
    <submittedName>
        <fullName evidence="3">H-type lectin domain protein</fullName>
    </submittedName>
</protein>
<dbReference type="Gene3D" id="2.60.40.2080">
    <property type="match status" value="1"/>
</dbReference>
<dbReference type="InterPro" id="IPR037221">
    <property type="entry name" value="H-type_lectin_dom_sf"/>
</dbReference>
<dbReference type="SMART" id="SM00261">
    <property type="entry name" value="FU"/>
    <property type="match status" value="6"/>
</dbReference>
<feature type="transmembrane region" description="Helical" evidence="1">
    <location>
        <begin position="911"/>
        <end position="929"/>
    </location>
</feature>
<feature type="transmembrane region" description="Helical" evidence="1">
    <location>
        <begin position="883"/>
        <end position="905"/>
    </location>
</feature>
<dbReference type="Pfam" id="PF09458">
    <property type="entry name" value="H_lectin"/>
    <property type="match status" value="1"/>
</dbReference>
<dbReference type="CDD" id="cd00064">
    <property type="entry name" value="FU"/>
    <property type="match status" value="1"/>
</dbReference>